<keyword evidence="6" id="KW-0418">Kinase</keyword>
<dbReference type="SUPFAM" id="SSF55785">
    <property type="entry name" value="PYP-like sensor domain (PAS domain)"/>
    <property type="match status" value="2"/>
</dbReference>
<feature type="modified residue" description="4-aspartylphosphate" evidence="9">
    <location>
        <position position="63"/>
    </location>
</feature>
<dbReference type="GO" id="GO:0005886">
    <property type="term" value="C:plasma membrane"/>
    <property type="evidence" value="ECO:0007669"/>
    <property type="project" value="TreeGrafter"/>
</dbReference>
<dbReference type="Proteomes" id="UP001152872">
    <property type="component" value="Unassembled WGS sequence"/>
</dbReference>
<dbReference type="Pfam" id="PF02518">
    <property type="entry name" value="HATPase_c"/>
    <property type="match status" value="1"/>
</dbReference>
<evidence type="ECO:0000259" key="11">
    <source>
        <dbReference type="PROSITE" id="PS50109"/>
    </source>
</evidence>
<dbReference type="Pfam" id="PF00989">
    <property type="entry name" value="PAS"/>
    <property type="match status" value="1"/>
</dbReference>
<dbReference type="SMART" id="SM00387">
    <property type="entry name" value="HATPase_c"/>
    <property type="match status" value="1"/>
</dbReference>
<feature type="modified residue" description="4-aspartylphosphate" evidence="9">
    <location>
        <position position="1183"/>
    </location>
</feature>
<organism evidence="15 16">
    <name type="scientific">Pseudanabaena catenata USMAC16</name>
    <dbReference type="NCBI Taxonomy" id="1855837"/>
    <lineage>
        <taxon>Bacteria</taxon>
        <taxon>Bacillati</taxon>
        <taxon>Cyanobacteriota</taxon>
        <taxon>Cyanophyceae</taxon>
        <taxon>Pseudanabaenales</taxon>
        <taxon>Pseudanabaenaceae</taxon>
        <taxon>Pseudanabaena</taxon>
    </lineage>
</organism>
<dbReference type="Gene3D" id="3.30.450.20">
    <property type="entry name" value="PAS domain"/>
    <property type="match status" value="2"/>
</dbReference>
<dbReference type="InterPro" id="IPR036890">
    <property type="entry name" value="HATPase_C_sf"/>
</dbReference>
<evidence type="ECO:0000256" key="2">
    <source>
        <dbReference type="ARBA" id="ARBA00006402"/>
    </source>
</evidence>
<dbReference type="GO" id="GO:0000155">
    <property type="term" value="F:phosphorelay sensor kinase activity"/>
    <property type="evidence" value="ECO:0007669"/>
    <property type="project" value="InterPro"/>
</dbReference>
<dbReference type="PROSITE" id="PS50112">
    <property type="entry name" value="PAS"/>
    <property type="match status" value="2"/>
</dbReference>
<accession>A0A9X4M5W8</accession>
<dbReference type="SUPFAM" id="SSF47384">
    <property type="entry name" value="Homodimeric domain of signal transducing histidine kinase"/>
    <property type="match status" value="1"/>
</dbReference>
<dbReference type="CDD" id="cd17546">
    <property type="entry name" value="REC_hyHK_CKI1_RcsC-like"/>
    <property type="match status" value="1"/>
</dbReference>
<dbReference type="Gene3D" id="3.30.565.10">
    <property type="entry name" value="Histidine kinase-like ATPase, C-terminal domain"/>
    <property type="match status" value="1"/>
</dbReference>
<feature type="domain" description="PAC" evidence="14">
    <location>
        <begin position="606"/>
        <end position="658"/>
    </location>
</feature>
<feature type="domain" description="Response regulatory" evidence="12">
    <location>
        <begin position="1134"/>
        <end position="1250"/>
    </location>
</feature>
<dbReference type="PROSITE" id="PS50110">
    <property type="entry name" value="RESPONSE_REGULATORY"/>
    <property type="match status" value="2"/>
</dbReference>
<keyword evidence="5" id="KW-0808">Transferase</keyword>
<dbReference type="GO" id="GO:0006355">
    <property type="term" value="P:regulation of DNA-templated transcription"/>
    <property type="evidence" value="ECO:0007669"/>
    <property type="project" value="InterPro"/>
</dbReference>
<dbReference type="InterPro" id="IPR003661">
    <property type="entry name" value="HisK_dim/P_dom"/>
</dbReference>
<dbReference type="SMART" id="SM00065">
    <property type="entry name" value="GAF"/>
    <property type="match status" value="2"/>
</dbReference>
<dbReference type="FunFam" id="3.30.565.10:FF:000010">
    <property type="entry name" value="Sensor histidine kinase RcsC"/>
    <property type="match status" value="1"/>
</dbReference>
<dbReference type="Pfam" id="PF00072">
    <property type="entry name" value="Response_reg"/>
    <property type="match status" value="2"/>
</dbReference>
<evidence type="ECO:0000256" key="1">
    <source>
        <dbReference type="ARBA" id="ARBA00000085"/>
    </source>
</evidence>
<comment type="catalytic activity">
    <reaction evidence="1">
        <text>ATP + protein L-histidine = ADP + protein N-phospho-L-histidine.</text>
        <dbReference type="EC" id="2.7.13.3"/>
    </reaction>
</comment>
<dbReference type="Pfam" id="PF13426">
    <property type="entry name" value="PAS_9"/>
    <property type="match status" value="1"/>
</dbReference>
<dbReference type="InterPro" id="IPR005467">
    <property type="entry name" value="His_kinase_dom"/>
</dbReference>
<sequence length="1266" mass="143556">MTYQVSSFAVNVLIVDDSESDRATYLRYLQLDSELLCNWIEAESLEEGLILWRSQKPDIMLIDIRLPDGDGLEFLEIINQEETGEKTPVIIMTGQGDEKMAVRAMKLGASDYLIKGELTAKSLVIVIKQVLRQTVLSRRLQRSQKQQGLIAEIALRVREFLNLEDISSAIVREVRQFLEADRVIVYKFKPDMGGVVVAEDVVAPWRSSLNVKIDDTCFQKNLGGEYCKGKIFAASDIYAANLTDCHIRLLEEFQVRANLVVPILLSKLNERTLWGLLVVHQCGAPRIWEESDIQLVQQLSIHLEIAIQQAIAYQQVQNELAERKRFENLLLRQQVELEDRNRLLESTSEELQCTIEELRITTEDLISQHRQLEYAQIRYQNLFEFAPDGYLVTDASGQIFEANQVVSELLEIDSDDILGVSLEEFIIQKEFFNSQLNHLLSLDYEKTTWEITMKSLQLHPFPAEITATKNINPADKELQLCWIIRDISDRKLAEQELQQLNQSLEIKVKERTQELSQVNKLQRAILDGTDYAIISTDLNGIIQTFNAGAEKMFGYSKGEVVGRVTPEIFHDCEEVLAKTTKAAAVLGQDIGTGFTALISMAMQGLIDEEWIDIRKDGSRFPVSMAMTVLKDDHDQPIGTLSVRQDISDRKQAELRLTQQSLQKQVLLHITQAIRQPLNVLNILHIAVQELRLAFDLDRVAIYRFQPDWNGEFIVESVADGWVKLVGEDLHKVWEDTYLQETQGGRFANCENMIVTDIYEEGLQPCHIELLEQFQARAYVIVPIFVSGNLWGLLGMYQNDHPYVWKEWEIELLEQIANQVAIAIQQANLYEQIQTELLIRRQTEEQLRTANEELLRATKMKDEFLANMSHELRTPLNSILGLSEALGEQVFGLMNEKQVKAINTVASSGEHLLSLINDILDLSKISSGMMEIHIEPVSVLNLCESSLVFIRQQANYKRVRVFSEIPENIHNINVEQRRIKQVLINLLTNAVKFTPSEGTISLLVAFGQGERWKGSATIPQSVKEMNSPMILFQIVDTGIGISPHDLTRLFQPFVQISSSLNRRYEGTGLGLALVKQITEMHGGQVFVESEVGKGSRFTVALPYEIYQSDALEATVSMTTSLLPQDPNRENAIAPLVLLAEDNEANIQTFSSYLLALKYRLAIAKNGKEAVAMTQEHCPDIIIMDIQMPGMDGLEAIQLIRTDPKFAATPIIALTALAMEGDRERCLKAGASEYLAKPIKLKKLHTTIQQIFQHTYSNYRSNEPQGNF</sequence>
<evidence type="ECO:0000256" key="9">
    <source>
        <dbReference type="PROSITE-ProRule" id="PRU00169"/>
    </source>
</evidence>
<dbReference type="SMART" id="SM00448">
    <property type="entry name" value="REC"/>
    <property type="match status" value="2"/>
</dbReference>
<dbReference type="PANTHER" id="PTHR43047:SF63">
    <property type="entry name" value="HISTIDINE KINASE"/>
    <property type="match status" value="1"/>
</dbReference>
<evidence type="ECO:0000256" key="3">
    <source>
        <dbReference type="ARBA" id="ARBA00012438"/>
    </source>
</evidence>
<dbReference type="Pfam" id="PF01590">
    <property type="entry name" value="GAF"/>
    <property type="match status" value="2"/>
</dbReference>
<dbReference type="InterPro" id="IPR004358">
    <property type="entry name" value="Sig_transdc_His_kin-like_C"/>
</dbReference>
<evidence type="ECO:0000259" key="10">
    <source>
        <dbReference type="PROSITE" id="PS50046"/>
    </source>
</evidence>
<evidence type="ECO:0000259" key="12">
    <source>
        <dbReference type="PROSITE" id="PS50110"/>
    </source>
</evidence>
<dbReference type="InterPro" id="IPR003594">
    <property type="entry name" value="HATPase_dom"/>
</dbReference>
<evidence type="ECO:0000256" key="7">
    <source>
        <dbReference type="ARBA" id="ARBA00023012"/>
    </source>
</evidence>
<protein>
    <recommendedName>
        <fullName evidence="8">Circadian input-output histidine kinase CikA</fullName>
        <ecNumber evidence="3">2.7.13.3</ecNumber>
    </recommendedName>
</protein>
<dbReference type="SMART" id="SM00086">
    <property type="entry name" value="PAC"/>
    <property type="match status" value="2"/>
</dbReference>
<dbReference type="InterPro" id="IPR003018">
    <property type="entry name" value="GAF"/>
</dbReference>
<dbReference type="InterPro" id="IPR035965">
    <property type="entry name" value="PAS-like_dom_sf"/>
</dbReference>
<proteinExistence type="inferred from homology"/>
<dbReference type="InterPro" id="IPR001610">
    <property type="entry name" value="PAC"/>
</dbReference>
<dbReference type="SUPFAM" id="SSF52172">
    <property type="entry name" value="CheY-like"/>
    <property type="match status" value="2"/>
</dbReference>
<evidence type="ECO:0000256" key="4">
    <source>
        <dbReference type="ARBA" id="ARBA00022553"/>
    </source>
</evidence>
<reference evidence="15" key="1">
    <citation type="submission" date="2019-05" db="EMBL/GenBank/DDBJ databases">
        <title>Whole genome sequencing of Pseudanabaena catenata USMAC16.</title>
        <authorList>
            <person name="Khan Z."/>
            <person name="Omar W.M."/>
            <person name="Convey P."/>
            <person name="Merican F."/>
            <person name="Najimudin N."/>
        </authorList>
    </citation>
    <scope>NUCLEOTIDE SEQUENCE</scope>
    <source>
        <strain evidence="15">USMAC16</strain>
    </source>
</reference>
<evidence type="ECO:0000256" key="6">
    <source>
        <dbReference type="ARBA" id="ARBA00022777"/>
    </source>
</evidence>
<dbReference type="RefSeq" id="WP_009626387.1">
    <property type="nucleotide sequence ID" value="NZ_VBTY01000041.1"/>
</dbReference>
<dbReference type="CDD" id="cd16922">
    <property type="entry name" value="HATPase_EvgS-ArcB-TorS-like"/>
    <property type="match status" value="1"/>
</dbReference>
<dbReference type="CDD" id="cd00082">
    <property type="entry name" value="HisKA"/>
    <property type="match status" value="1"/>
</dbReference>
<dbReference type="AlphaFoldDB" id="A0A9X4M5W8"/>
<dbReference type="Pfam" id="PF00512">
    <property type="entry name" value="HisKA"/>
    <property type="match status" value="1"/>
</dbReference>
<evidence type="ECO:0000313" key="16">
    <source>
        <dbReference type="Proteomes" id="UP001152872"/>
    </source>
</evidence>
<feature type="domain" description="PAS" evidence="13">
    <location>
        <begin position="375"/>
        <end position="426"/>
    </location>
</feature>
<dbReference type="InterPro" id="IPR013767">
    <property type="entry name" value="PAS_fold"/>
</dbReference>
<dbReference type="CDD" id="cd00156">
    <property type="entry name" value="REC"/>
    <property type="match status" value="1"/>
</dbReference>
<dbReference type="SUPFAM" id="SSF55781">
    <property type="entry name" value="GAF domain-like"/>
    <property type="match status" value="2"/>
</dbReference>
<dbReference type="NCBIfam" id="TIGR00229">
    <property type="entry name" value="sensory_box"/>
    <property type="match status" value="2"/>
</dbReference>
<dbReference type="SMART" id="SM00091">
    <property type="entry name" value="PAS"/>
    <property type="match status" value="2"/>
</dbReference>
<keyword evidence="7" id="KW-0902">Two-component regulatory system</keyword>
<dbReference type="Gene3D" id="3.40.50.2300">
    <property type="match status" value="2"/>
</dbReference>
<dbReference type="InterPro" id="IPR000700">
    <property type="entry name" value="PAS-assoc_C"/>
</dbReference>
<feature type="domain" description="Phytochrome chromophore attachment site" evidence="10">
    <location>
        <begin position="678"/>
        <end position="818"/>
    </location>
</feature>
<dbReference type="PROSITE" id="PS50109">
    <property type="entry name" value="HIS_KIN"/>
    <property type="match status" value="1"/>
</dbReference>
<dbReference type="Gene3D" id="3.30.450.40">
    <property type="match status" value="2"/>
</dbReference>
<dbReference type="PROSITE" id="PS50046">
    <property type="entry name" value="PHYTOCHROME_2"/>
    <property type="match status" value="2"/>
</dbReference>
<evidence type="ECO:0000256" key="8">
    <source>
        <dbReference type="ARBA" id="ARBA00074306"/>
    </source>
</evidence>
<dbReference type="FunFam" id="1.10.287.130:FF:000145">
    <property type="entry name" value="Sensory transduction histidine kinase"/>
    <property type="match status" value="1"/>
</dbReference>
<gene>
    <name evidence="15" type="ORF">FEV09_07075</name>
</gene>
<name>A0A9X4M5W8_9CYAN</name>
<dbReference type="Gene3D" id="1.10.287.130">
    <property type="match status" value="1"/>
</dbReference>
<dbReference type="InterPro" id="IPR011006">
    <property type="entry name" value="CheY-like_superfamily"/>
</dbReference>
<evidence type="ECO:0000259" key="14">
    <source>
        <dbReference type="PROSITE" id="PS50113"/>
    </source>
</evidence>
<evidence type="ECO:0000313" key="15">
    <source>
        <dbReference type="EMBL" id="MDG3494318.1"/>
    </source>
</evidence>
<dbReference type="CDD" id="cd00130">
    <property type="entry name" value="PAS"/>
    <property type="match status" value="2"/>
</dbReference>
<dbReference type="SMART" id="SM00388">
    <property type="entry name" value="HisKA"/>
    <property type="match status" value="1"/>
</dbReference>
<keyword evidence="16" id="KW-1185">Reference proteome</keyword>
<dbReference type="InterPro" id="IPR001789">
    <property type="entry name" value="Sig_transdc_resp-reg_receiver"/>
</dbReference>
<dbReference type="EC" id="2.7.13.3" evidence="3"/>
<feature type="domain" description="PAS" evidence="13">
    <location>
        <begin position="518"/>
        <end position="563"/>
    </location>
</feature>
<dbReference type="PANTHER" id="PTHR43047">
    <property type="entry name" value="TWO-COMPONENT HISTIDINE PROTEIN KINASE"/>
    <property type="match status" value="1"/>
</dbReference>
<feature type="domain" description="Response regulatory" evidence="12">
    <location>
        <begin position="11"/>
        <end position="130"/>
    </location>
</feature>
<dbReference type="PROSITE" id="PS50113">
    <property type="entry name" value="PAC"/>
    <property type="match status" value="1"/>
</dbReference>
<comment type="similarity">
    <text evidence="2">In the N-terminal section; belongs to the phytochrome family.</text>
</comment>
<feature type="domain" description="Phytochrome chromophore attachment site" evidence="10">
    <location>
        <begin position="162"/>
        <end position="302"/>
    </location>
</feature>
<dbReference type="SUPFAM" id="SSF55874">
    <property type="entry name" value="ATPase domain of HSP90 chaperone/DNA topoisomerase II/histidine kinase"/>
    <property type="match status" value="1"/>
</dbReference>
<comment type="caution">
    <text evidence="15">The sequence shown here is derived from an EMBL/GenBank/DDBJ whole genome shotgun (WGS) entry which is preliminary data.</text>
</comment>
<keyword evidence="4 9" id="KW-0597">Phosphoprotein</keyword>
<evidence type="ECO:0000259" key="13">
    <source>
        <dbReference type="PROSITE" id="PS50112"/>
    </source>
</evidence>
<dbReference type="EMBL" id="VBTY01000041">
    <property type="protein sequence ID" value="MDG3494318.1"/>
    <property type="molecule type" value="Genomic_DNA"/>
</dbReference>
<evidence type="ECO:0000256" key="5">
    <source>
        <dbReference type="ARBA" id="ARBA00022679"/>
    </source>
</evidence>
<dbReference type="InterPro" id="IPR016132">
    <property type="entry name" value="Phyto_chromo_attachment"/>
</dbReference>
<dbReference type="PRINTS" id="PR00344">
    <property type="entry name" value="BCTRLSENSOR"/>
</dbReference>
<dbReference type="InterPro" id="IPR036097">
    <property type="entry name" value="HisK_dim/P_sf"/>
</dbReference>
<dbReference type="InterPro" id="IPR000014">
    <property type="entry name" value="PAS"/>
</dbReference>
<dbReference type="InterPro" id="IPR029016">
    <property type="entry name" value="GAF-like_dom_sf"/>
</dbReference>
<feature type="domain" description="Histidine kinase" evidence="11">
    <location>
        <begin position="866"/>
        <end position="1104"/>
    </location>
</feature>
<dbReference type="GO" id="GO:0009927">
    <property type="term" value="F:histidine phosphotransfer kinase activity"/>
    <property type="evidence" value="ECO:0007669"/>
    <property type="project" value="TreeGrafter"/>
</dbReference>